<dbReference type="GO" id="GO:0005694">
    <property type="term" value="C:chromosome"/>
    <property type="evidence" value="ECO:0007669"/>
    <property type="project" value="InterPro"/>
</dbReference>
<dbReference type="InterPro" id="IPR003395">
    <property type="entry name" value="RecF/RecN/SMC_N"/>
</dbReference>
<dbReference type="GO" id="GO:0005524">
    <property type="term" value="F:ATP binding"/>
    <property type="evidence" value="ECO:0007669"/>
    <property type="project" value="InterPro"/>
</dbReference>
<name>A0A2W6ADL7_9BACT</name>
<keyword evidence="1 2" id="KW-0175">Coiled coil</keyword>
<dbReference type="Pfam" id="PF02463">
    <property type="entry name" value="SMC_N"/>
    <property type="match status" value="1"/>
</dbReference>
<reference evidence="5 6" key="1">
    <citation type="journal article" date="2017" name="Nature">
        <title>Atmospheric trace gases support primary production in Antarctic desert surface soil.</title>
        <authorList>
            <person name="Ji M."/>
            <person name="Greening C."/>
            <person name="Vanwonterghem I."/>
            <person name="Carere C.R."/>
            <person name="Bay S.K."/>
            <person name="Steen J.A."/>
            <person name="Montgomery K."/>
            <person name="Lines T."/>
            <person name="Beardall J."/>
            <person name="van Dorst J."/>
            <person name="Snape I."/>
            <person name="Stott M.B."/>
            <person name="Hugenholtz P."/>
            <person name="Ferrari B.C."/>
        </authorList>
    </citation>
    <scope>NUCLEOTIDE SEQUENCE [LARGE SCALE GENOMIC DNA]</scope>
    <source>
        <strain evidence="5">RRmetagenome_bin12</strain>
    </source>
</reference>
<proteinExistence type="predicted"/>
<dbReference type="GO" id="GO:0016887">
    <property type="term" value="F:ATP hydrolysis activity"/>
    <property type="evidence" value="ECO:0007669"/>
    <property type="project" value="InterPro"/>
</dbReference>
<organism evidence="5 6">
    <name type="scientific">Candidatus Aeolococcus gillhamiae</name>
    <dbReference type="NCBI Taxonomy" id="3127015"/>
    <lineage>
        <taxon>Bacteria</taxon>
        <taxon>Bacillati</taxon>
        <taxon>Candidatus Dormiibacterota</taxon>
        <taxon>Candidatus Dormibacteria</taxon>
        <taxon>Candidatus Aeolococcales</taxon>
        <taxon>Candidatus Aeolococcaceae</taxon>
        <taxon>Candidatus Aeolococcus</taxon>
    </lineage>
</organism>
<comment type="caution">
    <text evidence="5">The sequence shown here is derived from an EMBL/GenBank/DDBJ whole genome shotgun (WGS) entry which is preliminary data.</text>
</comment>
<feature type="coiled-coil region" evidence="2">
    <location>
        <begin position="655"/>
        <end position="707"/>
    </location>
</feature>
<accession>A0A2W6ADL7</accession>
<feature type="region of interest" description="Disordered" evidence="3">
    <location>
        <begin position="924"/>
        <end position="945"/>
    </location>
</feature>
<evidence type="ECO:0000256" key="2">
    <source>
        <dbReference type="SAM" id="Coils"/>
    </source>
</evidence>
<evidence type="ECO:0000259" key="4">
    <source>
        <dbReference type="Pfam" id="PF02463"/>
    </source>
</evidence>
<protein>
    <recommendedName>
        <fullName evidence="4">RecF/RecN/SMC N-terminal domain-containing protein</fullName>
    </recommendedName>
</protein>
<dbReference type="InterPro" id="IPR024704">
    <property type="entry name" value="SMC"/>
</dbReference>
<dbReference type="EMBL" id="QHBU01000106">
    <property type="protein sequence ID" value="PZR81574.1"/>
    <property type="molecule type" value="Genomic_DNA"/>
</dbReference>
<sequence>MRLRRVVVSGFKTFARRSEVGLEPGITAIVGPNGSGKSNLVDAIRWALGETNARELRGARMDEVIYSGGNGRARMGFAEVELILDNEEGRLPVDDVEVSVSRRVVRHGDSEFRLNGDRVRLRDIERVLGTTGLTQSGYAVVAQNDIDAIIEATPAQRRALVEQAAGVRSLRAACEDALGRVGQAEITLRRFEDLLAETEPRLAELAVQAELAREQRELTERLSSLRGSLAREAWRAARAQLRQARRRLDTAHHRFEAAAAAEAAFAARLAGHRARLEEQRDAQREAARALEEARLRAERAGGDQRRSLDRARTGVLARAAAAAELRAAAGDHDRRAAELAELRAADGADPASEIEQRRVQAERAQQAADAQQRETDAHLGAVEAELRAAEQEHVEADAAVRRNAAQLRLFADAAQSLRERVEGAASQVAAVQGDVDSASAASEGAAAAVIVAESAAAAADAALAAGRRRLDESQAALDEARQVARSTLARASVLHGQVEGALGGRGAIASAVAAGDLEARRLLDAFTVIDPADAPAIEAALEAHLGAWLVADVDVAADVLDAGSAREELLAGGDGHGNAADAPSGARAALSCVRAEPGAGAALAFCLAGAWLVPDRQVGRRLVSTAGCRAILPDGTVITSSGLRGGGRPGRTLELARDEREAAAAADQAIAAERRAESARAAAAAQLAAAEAAQRRAADRLNAARLEAAEATARAAAAVQSLVVEQRRLDEARAELAARDLERDSLVGADTAAAARLTGAVTRLTSARTRADPARRAVATARAAAADATAAVRRVEIESGRVAAEIAERLRRIEAAQTAVELAASRREAAAVRVLTAELDVLAALAHGRAAGAVAASSAGAVTVALDGLSSTAPDLAHTERAVAALDAERSEVAVVLARAEDERAAADLEVAAAAERVAELADAVRGDEEDDGPEPQAGDADKAEREIVRLERRVTALGPVNALAPEQHERLAERVAVLRAGRDDLGNACTDIRVMAARLTDAIDVRFEAVFGAVSVHFHDLFAELFPGGRATLRREEPGVAVADDSGRNSTARAGVEILAQPPGKRLQPLSLFSGGERALTALAVILALQQVNPSPFYVFDEVDA</sequence>
<evidence type="ECO:0000256" key="1">
    <source>
        <dbReference type="ARBA" id="ARBA00023054"/>
    </source>
</evidence>
<dbReference type="Proteomes" id="UP000248724">
    <property type="component" value="Unassembled WGS sequence"/>
</dbReference>
<feature type="domain" description="RecF/RecN/SMC N-terminal" evidence="4">
    <location>
        <begin position="3"/>
        <end position="1106"/>
    </location>
</feature>
<dbReference type="GO" id="GO:0051276">
    <property type="term" value="P:chromosome organization"/>
    <property type="evidence" value="ECO:0007669"/>
    <property type="project" value="InterPro"/>
</dbReference>
<dbReference type="SUPFAM" id="SSF52540">
    <property type="entry name" value="P-loop containing nucleoside triphosphate hydrolases"/>
    <property type="match status" value="1"/>
</dbReference>
<dbReference type="PIRSF" id="PIRSF005719">
    <property type="entry name" value="SMC"/>
    <property type="match status" value="1"/>
</dbReference>
<feature type="region of interest" description="Disordered" evidence="3">
    <location>
        <begin position="342"/>
        <end position="375"/>
    </location>
</feature>
<evidence type="ECO:0000256" key="3">
    <source>
        <dbReference type="SAM" id="MobiDB-lite"/>
    </source>
</evidence>
<evidence type="ECO:0000313" key="6">
    <source>
        <dbReference type="Proteomes" id="UP000248724"/>
    </source>
</evidence>
<evidence type="ECO:0000313" key="5">
    <source>
        <dbReference type="EMBL" id="PZR81574.1"/>
    </source>
</evidence>
<dbReference type="PANTHER" id="PTHR43977">
    <property type="entry name" value="STRUCTURAL MAINTENANCE OF CHROMOSOMES PROTEIN 3"/>
    <property type="match status" value="1"/>
</dbReference>
<gene>
    <name evidence="5" type="ORF">DLM65_05615</name>
</gene>
<dbReference type="AlphaFoldDB" id="A0A2W6ADL7"/>
<dbReference type="InterPro" id="IPR036277">
    <property type="entry name" value="SMC_hinge_sf"/>
</dbReference>
<feature type="coiled-coil region" evidence="2">
    <location>
        <begin position="273"/>
        <end position="300"/>
    </location>
</feature>
<dbReference type="InterPro" id="IPR027417">
    <property type="entry name" value="P-loop_NTPase"/>
</dbReference>
<dbReference type="Gene3D" id="3.40.50.300">
    <property type="entry name" value="P-loop containing nucleotide triphosphate hydrolases"/>
    <property type="match status" value="2"/>
</dbReference>
<feature type="non-terminal residue" evidence="5">
    <location>
        <position position="1106"/>
    </location>
</feature>
<dbReference type="SUPFAM" id="SSF75553">
    <property type="entry name" value="Smc hinge domain"/>
    <property type="match status" value="1"/>
</dbReference>